<protein>
    <submittedName>
        <fullName evidence="1">Uncharacterized protein</fullName>
    </submittedName>
</protein>
<evidence type="ECO:0000313" key="1">
    <source>
        <dbReference type="EMBL" id="OXC79559.1"/>
    </source>
</evidence>
<comment type="caution">
    <text evidence="1">The sequence shown here is derived from an EMBL/GenBank/DDBJ whole genome shotgun (WGS) entry which is preliminary data.</text>
</comment>
<proteinExistence type="predicted"/>
<dbReference type="EMBL" id="MTHB01000036">
    <property type="protein sequence ID" value="OXC79559.1"/>
    <property type="molecule type" value="Genomic_DNA"/>
</dbReference>
<organism evidence="1 2">
    <name type="scientific">Caballeronia sordidicola</name>
    <name type="common">Burkholderia sordidicola</name>
    <dbReference type="NCBI Taxonomy" id="196367"/>
    <lineage>
        <taxon>Bacteria</taxon>
        <taxon>Pseudomonadati</taxon>
        <taxon>Pseudomonadota</taxon>
        <taxon>Betaproteobacteria</taxon>
        <taxon>Burkholderiales</taxon>
        <taxon>Burkholderiaceae</taxon>
        <taxon>Caballeronia</taxon>
    </lineage>
</organism>
<gene>
    <name evidence="1" type="ORF">BSU04_06400</name>
</gene>
<evidence type="ECO:0000313" key="2">
    <source>
        <dbReference type="Proteomes" id="UP000214720"/>
    </source>
</evidence>
<dbReference type="AlphaFoldDB" id="A0A226X8V4"/>
<dbReference type="Proteomes" id="UP000214720">
    <property type="component" value="Unassembled WGS sequence"/>
</dbReference>
<accession>A0A226X8V4</accession>
<sequence length="66" mass="7367">MCVQGYNLKHFVTVMPGLFAHNHFNGFNTDVIECSVGELQRFELHSAVGLVPNPSFRDMFVGVVGR</sequence>
<reference evidence="2" key="1">
    <citation type="submission" date="2017-01" db="EMBL/GenBank/DDBJ databases">
        <title>Genome Analysis of Deinococcus marmoris KOPRI26562.</title>
        <authorList>
            <person name="Kim J.H."/>
            <person name="Oh H.-M."/>
        </authorList>
    </citation>
    <scope>NUCLEOTIDE SEQUENCE [LARGE SCALE GENOMIC DNA]</scope>
    <source>
        <strain evidence="2">PAMC 26633</strain>
    </source>
</reference>
<name>A0A226X8V4_CABSO</name>